<evidence type="ECO:0000313" key="3">
    <source>
        <dbReference type="Proteomes" id="UP000198406"/>
    </source>
</evidence>
<organism evidence="2 3">
    <name type="scientific">Fistulifera solaris</name>
    <name type="common">Oleaginous diatom</name>
    <dbReference type="NCBI Taxonomy" id="1519565"/>
    <lineage>
        <taxon>Eukaryota</taxon>
        <taxon>Sar</taxon>
        <taxon>Stramenopiles</taxon>
        <taxon>Ochrophyta</taxon>
        <taxon>Bacillariophyta</taxon>
        <taxon>Bacillariophyceae</taxon>
        <taxon>Bacillariophycidae</taxon>
        <taxon>Naviculales</taxon>
        <taxon>Naviculaceae</taxon>
        <taxon>Fistulifera</taxon>
    </lineage>
</organism>
<dbReference type="SUPFAM" id="SSF52047">
    <property type="entry name" value="RNI-like"/>
    <property type="match status" value="1"/>
</dbReference>
<dbReference type="EMBL" id="BDSP01000050">
    <property type="protein sequence ID" value="GAX12361.1"/>
    <property type="molecule type" value="Genomic_DNA"/>
</dbReference>
<dbReference type="InParanoid" id="A0A1Z5JF32"/>
<sequence>MQGLVQGDSKGKKERINPWERKQTTQNARCDLVFEYVQLQTTTIRSTTRHTETRMELFEELPAHEWRYRVPEFRLLREPVHFKELLDGLQTQKCLIWLAEAEMFVTHRDAVWCHVHDFKSWSFSVSRNDRDVCQHPFRLYAKTTTVVEDSVLFRLRDDYFRRLIFSHNEFPFAQFPFSKSFVGTILGSNPSRCHEFREFVFSPEQSAVMVKQATPVQLVLTDCEITDEGKLFSKSFRNRSEMFGSLTLQGALPIRGMHFSSFLRQLDKDLVTLDKLKIEGAVVPRLDCALLSRINVQEVILQRCVLEDDGESLIHALSCGTTAFQTLSVDRIQGGCYRSQFTSSLNWVPNNLLLSIGDERCRIKHLRVGYPYFDVPVSLIDALQNNQRLESLCLYNPNIPMNFWLRLLDEISRHQSLSLFELENMWNFDPHKIAFLKEMLAMNFRVEVVINREISMKQDWQDRWDEAIVPQLCFNRFRRGVIQLGTTVDGSSKVGLFNAALLRNQSSQKRIGLLMSFHADVLVSLLQTSVNV</sequence>
<comment type="caution">
    <text evidence="2">The sequence shown here is derived from an EMBL/GenBank/DDBJ whole genome shotgun (WGS) entry which is preliminary data.</text>
</comment>
<dbReference type="AlphaFoldDB" id="A0A1Z5JF32"/>
<dbReference type="InterPro" id="IPR032675">
    <property type="entry name" value="LRR_dom_sf"/>
</dbReference>
<name>A0A1Z5JF32_FISSO</name>
<evidence type="ECO:0000313" key="2">
    <source>
        <dbReference type="EMBL" id="GAX12361.1"/>
    </source>
</evidence>
<protein>
    <submittedName>
        <fullName evidence="2">Uncharacterized protein</fullName>
    </submittedName>
</protein>
<reference evidence="2 3" key="1">
    <citation type="journal article" date="2015" name="Plant Cell">
        <title>Oil accumulation by the oleaginous diatom Fistulifera solaris as revealed by the genome and transcriptome.</title>
        <authorList>
            <person name="Tanaka T."/>
            <person name="Maeda Y."/>
            <person name="Veluchamy A."/>
            <person name="Tanaka M."/>
            <person name="Abida H."/>
            <person name="Marechal E."/>
            <person name="Bowler C."/>
            <person name="Muto M."/>
            <person name="Sunaga Y."/>
            <person name="Tanaka M."/>
            <person name="Yoshino T."/>
            <person name="Taniguchi T."/>
            <person name="Fukuda Y."/>
            <person name="Nemoto M."/>
            <person name="Matsumoto M."/>
            <person name="Wong P.S."/>
            <person name="Aburatani S."/>
            <person name="Fujibuchi W."/>
        </authorList>
    </citation>
    <scope>NUCLEOTIDE SEQUENCE [LARGE SCALE GENOMIC DNA]</scope>
    <source>
        <strain evidence="2 3">JPCC DA0580</strain>
    </source>
</reference>
<feature type="region of interest" description="Disordered" evidence="1">
    <location>
        <begin position="1"/>
        <end position="20"/>
    </location>
</feature>
<accession>A0A1Z5JF32</accession>
<feature type="compositionally biased region" description="Basic and acidic residues" evidence="1">
    <location>
        <begin position="9"/>
        <end position="20"/>
    </location>
</feature>
<dbReference type="Gene3D" id="3.80.10.10">
    <property type="entry name" value="Ribonuclease Inhibitor"/>
    <property type="match status" value="1"/>
</dbReference>
<keyword evidence="3" id="KW-1185">Reference proteome</keyword>
<evidence type="ECO:0000256" key="1">
    <source>
        <dbReference type="SAM" id="MobiDB-lite"/>
    </source>
</evidence>
<gene>
    <name evidence="2" type="ORF">FisN_1Hh294</name>
</gene>
<dbReference type="Proteomes" id="UP000198406">
    <property type="component" value="Unassembled WGS sequence"/>
</dbReference>
<proteinExistence type="predicted"/>